<keyword evidence="3" id="KW-0067">ATP-binding</keyword>
<evidence type="ECO:0000256" key="2">
    <source>
        <dbReference type="ARBA" id="ARBA00022741"/>
    </source>
</evidence>
<dbReference type="NCBIfam" id="TIGR01536">
    <property type="entry name" value="asn_synth_AEB"/>
    <property type="match status" value="1"/>
</dbReference>
<dbReference type="PROSITE" id="PS51278">
    <property type="entry name" value="GATASE_TYPE_2"/>
    <property type="match status" value="1"/>
</dbReference>
<evidence type="ECO:0000313" key="6">
    <source>
        <dbReference type="EMBL" id="CAB4960754.1"/>
    </source>
</evidence>
<proteinExistence type="inferred from homology"/>
<evidence type="ECO:0000256" key="1">
    <source>
        <dbReference type="ARBA" id="ARBA00005752"/>
    </source>
</evidence>
<dbReference type="GO" id="GO:0004066">
    <property type="term" value="F:asparagine synthase (glutamine-hydrolyzing) activity"/>
    <property type="evidence" value="ECO:0007669"/>
    <property type="project" value="InterPro"/>
</dbReference>
<dbReference type="InterPro" id="IPR051786">
    <property type="entry name" value="ASN_synthetase/amidase"/>
</dbReference>
<dbReference type="Gene3D" id="3.60.20.10">
    <property type="entry name" value="Glutamine Phosphoribosylpyrophosphate, subunit 1, domain 1"/>
    <property type="match status" value="1"/>
</dbReference>
<dbReference type="CDD" id="cd01991">
    <property type="entry name" value="Asn_synthase_B_C"/>
    <property type="match status" value="1"/>
</dbReference>
<dbReference type="PANTHER" id="PTHR43284">
    <property type="entry name" value="ASPARAGINE SYNTHETASE (GLUTAMINE-HYDROLYZING)"/>
    <property type="match status" value="1"/>
</dbReference>
<reference evidence="6" key="1">
    <citation type="submission" date="2020-05" db="EMBL/GenBank/DDBJ databases">
        <authorList>
            <person name="Chiriac C."/>
            <person name="Salcher M."/>
            <person name="Ghai R."/>
            <person name="Kavagutti S V."/>
        </authorList>
    </citation>
    <scope>NUCLEOTIDE SEQUENCE</scope>
</reference>
<dbReference type="AlphaFoldDB" id="A0A6J7L4U7"/>
<name>A0A6J7L4U7_9ZZZZ</name>
<keyword evidence="4" id="KW-0315">Glutamine amidotransferase</keyword>
<keyword evidence="2" id="KW-0547">Nucleotide-binding</keyword>
<dbReference type="InterPro" id="IPR014729">
    <property type="entry name" value="Rossmann-like_a/b/a_fold"/>
</dbReference>
<dbReference type="EMBL" id="CAFBNE010000076">
    <property type="protein sequence ID" value="CAB4960754.1"/>
    <property type="molecule type" value="Genomic_DNA"/>
</dbReference>
<evidence type="ECO:0000259" key="5">
    <source>
        <dbReference type="PROSITE" id="PS51278"/>
    </source>
</evidence>
<evidence type="ECO:0000256" key="3">
    <source>
        <dbReference type="ARBA" id="ARBA00022840"/>
    </source>
</evidence>
<feature type="domain" description="Glutamine amidotransferase type-2" evidence="5">
    <location>
        <begin position="2"/>
        <end position="213"/>
    </location>
</feature>
<dbReference type="PANTHER" id="PTHR43284:SF1">
    <property type="entry name" value="ASPARAGINE SYNTHETASE"/>
    <property type="match status" value="1"/>
</dbReference>
<dbReference type="CDD" id="cd00712">
    <property type="entry name" value="AsnB"/>
    <property type="match status" value="1"/>
</dbReference>
<dbReference type="InterPro" id="IPR001962">
    <property type="entry name" value="Asn_synthase"/>
</dbReference>
<evidence type="ECO:0000256" key="4">
    <source>
        <dbReference type="ARBA" id="ARBA00022962"/>
    </source>
</evidence>
<dbReference type="GO" id="GO:0005524">
    <property type="term" value="F:ATP binding"/>
    <property type="evidence" value="ECO:0007669"/>
    <property type="project" value="UniProtKB-KW"/>
</dbReference>
<dbReference type="Pfam" id="PF00733">
    <property type="entry name" value="Asn_synthase"/>
    <property type="match status" value="1"/>
</dbReference>
<dbReference type="InterPro" id="IPR033738">
    <property type="entry name" value="AsnB_N"/>
</dbReference>
<dbReference type="Gene3D" id="3.40.50.620">
    <property type="entry name" value="HUPs"/>
    <property type="match status" value="1"/>
</dbReference>
<dbReference type="SUPFAM" id="SSF56235">
    <property type="entry name" value="N-terminal nucleophile aminohydrolases (Ntn hydrolases)"/>
    <property type="match status" value="1"/>
</dbReference>
<dbReference type="InterPro" id="IPR006426">
    <property type="entry name" value="Asn_synth_AEB"/>
</dbReference>
<sequence>MCGIAGVVQRNGLRVEPAVVRRMTAEIAHRGPDGEGILIKANVGLGHRRLAILDLTEAGAQPMVSQDGSVALSYNGEIYNAAALRSELEGLGYNFRSRTDSEVVLHAWHAWGSDCILRFNGMFAFGILDDRVRVLYLVRDRYGVKPLYWAQFGATFLFGSEQRAIIAHPNARKEPDLQGFVEYFTFQNFLTDRTLNAGIQLLPAGCMLRVNLDSDRAPEQTQYWDFEFRGDGDTRDPRELTEELDRLLVQAVSRQLVADVDVGAYLSGGMDSGSITAVSSRHIPGLPTFTVGFDLARARGVELGYDERGRARELSRHFGTEHHEGLVTATDMERALPDVSRILEEPRVGQSYPNFYAARLASGRVKVVLSGVGSDELFAGYPWRYQSAARATTYDGFLDVSLAMWTRLLPGIPPERAFAPIWSQVSDFSARDLLDGALASSARESTDQAGFINACLYLDAKAFLGGLLVVEDKLSMAHSLESRVPFLDNDLVDFAMACPLDQKLLLPMPSVSPEDLRRDGKRVLRNVMHGYLPPNARENAKQGFSAPDASWFMTDSRALVEAVIGNPSAPIFSLLDYATVKEMVDQHLAGRENRRLLIWSILTVNEMLS</sequence>
<comment type="similarity">
    <text evidence="1">Belongs to the asparagine synthetase family.</text>
</comment>
<dbReference type="PIRSF" id="PIRSF001589">
    <property type="entry name" value="Asn_synthetase_glu-h"/>
    <property type="match status" value="1"/>
</dbReference>
<accession>A0A6J7L4U7</accession>
<dbReference type="GO" id="GO:0005829">
    <property type="term" value="C:cytosol"/>
    <property type="evidence" value="ECO:0007669"/>
    <property type="project" value="TreeGrafter"/>
</dbReference>
<dbReference type="Pfam" id="PF13522">
    <property type="entry name" value="GATase_6"/>
    <property type="match status" value="1"/>
</dbReference>
<organism evidence="6">
    <name type="scientific">freshwater metagenome</name>
    <dbReference type="NCBI Taxonomy" id="449393"/>
    <lineage>
        <taxon>unclassified sequences</taxon>
        <taxon>metagenomes</taxon>
        <taxon>ecological metagenomes</taxon>
    </lineage>
</organism>
<dbReference type="GO" id="GO:0006529">
    <property type="term" value="P:asparagine biosynthetic process"/>
    <property type="evidence" value="ECO:0007669"/>
    <property type="project" value="InterPro"/>
</dbReference>
<dbReference type="InterPro" id="IPR029055">
    <property type="entry name" value="Ntn_hydrolases_N"/>
</dbReference>
<dbReference type="SUPFAM" id="SSF52402">
    <property type="entry name" value="Adenine nucleotide alpha hydrolases-like"/>
    <property type="match status" value="1"/>
</dbReference>
<protein>
    <submittedName>
        <fullName evidence="6">Unannotated protein</fullName>
    </submittedName>
</protein>
<dbReference type="InterPro" id="IPR017932">
    <property type="entry name" value="GATase_2_dom"/>
</dbReference>
<gene>
    <name evidence="6" type="ORF">UFOPK3772_02186</name>
</gene>